<dbReference type="PANTHER" id="PTHR30055">
    <property type="entry name" value="HTH-TYPE TRANSCRIPTIONAL REGULATOR RUTR"/>
    <property type="match status" value="1"/>
</dbReference>
<accession>A0A378X152</accession>
<dbReference type="InterPro" id="IPR009057">
    <property type="entry name" value="Homeodomain-like_sf"/>
</dbReference>
<evidence type="ECO:0000259" key="3">
    <source>
        <dbReference type="PROSITE" id="PS50977"/>
    </source>
</evidence>
<reference evidence="4 5" key="1">
    <citation type="submission" date="2018-06" db="EMBL/GenBank/DDBJ databases">
        <authorList>
            <consortium name="Pathogen Informatics"/>
            <person name="Doyle S."/>
        </authorList>
    </citation>
    <scope>NUCLEOTIDE SEQUENCE [LARGE SCALE GENOMIC DNA]</scope>
    <source>
        <strain evidence="4 5">NCTC13184</strain>
    </source>
</reference>
<dbReference type="InterPro" id="IPR001647">
    <property type="entry name" value="HTH_TetR"/>
</dbReference>
<feature type="domain" description="HTH tetR-type" evidence="3">
    <location>
        <begin position="16"/>
        <end position="76"/>
    </location>
</feature>
<evidence type="ECO:0000313" key="5">
    <source>
        <dbReference type="Proteomes" id="UP000255082"/>
    </source>
</evidence>
<organism evidence="4 5">
    <name type="scientific">Nocardia africana</name>
    <dbReference type="NCBI Taxonomy" id="134964"/>
    <lineage>
        <taxon>Bacteria</taxon>
        <taxon>Bacillati</taxon>
        <taxon>Actinomycetota</taxon>
        <taxon>Actinomycetes</taxon>
        <taxon>Mycobacteriales</taxon>
        <taxon>Nocardiaceae</taxon>
        <taxon>Nocardia</taxon>
    </lineage>
</organism>
<dbReference type="SUPFAM" id="SSF46689">
    <property type="entry name" value="Homeodomain-like"/>
    <property type="match status" value="1"/>
</dbReference>
<dbReference type="GO" id="GO:0003700">
    <property type="term" value="F:DNA-binding transcription factor activity"/>
    <property type="evidence" value="ECO:0007669"/>
    <property type="project" value="TreeGrafter"/>
</dbReference>
<evidence type="ECO:0000256" key="2">
    <source>
        <dbReference type="PROSITE-ProRule" id="PRU00335"/>
    </source>
</evidence>
<dbReference type="PANTHER" id="PTHR30055:SF209">
    <property type="entry name" value="POSSIBLE TRANSCRIPTIONAL REGULATORY PROTEIN (PROBABLY TETR-FAMILY)"/>
    <property type="match status" value="1"/>
</dbReference>
<dbReference type="InterPro" id="IPR050109">
    <property type="entry name" value="HTH-type_TetR-like_transc_reg"/>
</dbReference>
<sequence length="207" mass="22597">MTARVYGGVAEEDRRSDRRKRLIDSAYNLLAAGGPEAVTVTGVCREAGLSPRYFYENFDNRDALVQAILDAEADAVISFILERALSTPGGANERGHAAMDALLDALETDPRRAALGKATGHDDLLLRFRATVTKRMAAELATQLLDVPGFEDRRPDLHVASTLIMFGILQLVIDWLGGETTMSRQELVEVSVEFAIATLTHLLGRAE</sequence>
<dbReference type="EMBL" id="UGRU01000001">
    <property type="protein sequence ID" value="SUA46404.1"/>
    <property type="molecule type" value="Genomic_DNA"/>
</dbReference>
<gene>
    <name evidence="4" type="ORF">NCTC13184_04929</name>
</gene>
<dbReference type="Proteomes" id="UP000255082">
    <property type="component" value="Unassembled WGS sequence"/>
</dbReference>
<dbReference type="Pfam" id="PF00440">
    <property type="entry name" value="TetR_N"/>
    <property type="match status" value="1"/>
</dbReference>
<dbReference type="GO" id="GO:0000976">
    <property type="term" value="F:transcription cis-regulatory region binding"/>
    <property type="evidence" value="ECO:0007669"/>
    <property type="project" value="TreeGrafter"/>
</dbReference>
<dbReference type="Gene3D" id="1.10.357.10">
    <property type="entry name" value="Tetracycline Repressor, domain 2"/>
    <property type="match status" value="1"/>
</dbReference>
<evidence type="ECO:0000313" key="4">
    <source>
        <dbReference type="EMBL" id="SUA46404.1"/>
    </source>
</evidence>
<protein>
    <submittedName>
        <fullName evidence="4">Bacterial regulatory proteins, tetR family</fullName>
    </submittedName>
</protein>
<keyword evidence="1 2" id="KW-0238">DNA-binding</keyword>
<dbReference type="AlphaFoldDB" id="A0A378X152"/>
<dbReference type="PROSITE" id="PS50977">
    <property type="entry name" value="HTH_TETR_2"/>
    <property type="match status" value="1"/>
</dbReference>
<proteinExistence type="predicted"/>
<evidence type="ECO:0000256" key="1">
    <source>
        <dbReference type="ARBA" id="ARBA00023125"/>
    </source>
</evidence>
<name>A0A378X152_9NOCA</name>
<dbReference type="RefSeq" id="WP_167354954.1">
    <property type="nucleotide sequence ID" value="NZ_JAJFOE010000001.1"/>
</dbReference>
<feature type="DNA-binding region" description="H-T-H motif" evidence="2">
    <location>
        <begin position="39"/>
        <end position="58"/>
    </location>
</feature>